<organism evidence="2 3">
    <name type="scientific">Aquilegia coerulea</name>
    <name type="common">Rocky mountain columbine</name>
    <dbReference type="NCBI Taxonomy" id="218851"/>
    <lineage>
        <taxon>Eukaryota</taxon>
        <taxon>Viridiplantae</taxon>
        <taxon>Streptophyta</taxon>
        <taxon>Embryophyta</taxon>
        <taxon>Tracheophyta</taxon>
        <taxon>Spermatophyta</taxon>
        <taxon>Magnoliopsida</taxon>
        <taxon>Ranunculales</taxon>
        <taxon>Ranunculaceae</taxon>
        <taxon>Thalictroideae</taxon>
        <taxon>Aquilegia</taxon>
    </lineage>
</organism>
<dbReference type="AlphaFoldDB" id="A0A2G5EXB8"/>
<keyword evidence="3" id="KW-1185">Reference proteome</keyword>
<name>A0A2G5EXB8_AQUCA</name>
<evidence type="ECO:0000256" key="1">
    <source>
        <dbReference type="SAM" id="MobiDB-lite"/>
    </source>
</evidence>
<feature type="compositionally biased region" description="Pro residues" evidence="1">
    <location>
        <begin position="55"/>
        <end position="64"/>
    </location>
</feature>
<evidence type="ECO:0000313" key="3">
    <source>
        <dbReference type="Proteomes" id="UP000230069"/>
    </source>
</evidence>
<dbReference type="InParanoid" id="A0A2G5EXB8"/>
<feature type="region of interest" description="Disordered" evidence="1">
    <location>
        <begin position="48"/>
        <end position="79"/>
    </location>
</feature>
<evidence type="ECO:0000313" key="2">
    <source>
        <dbReference type="EMBL" id="PIA60415.1"/>
    </source>
</evidence>
<protein>
    <submittedName>
        <fullName evidence="2">Uncharacterized protein</fullName>
    </submittedName>
</protein>
<dbReference type="Proteomes" id="UP000230069">
    <property type="component" value="Unassembled WGS sequence"/>
</dbReference>
<sequence>MVGLHVLGLAKSPVQQYLADCMAKQALLHPTTFPPFFTSNAEGQQMFKSISHPAIPHPTPPPIGPIETGRLKPSTKLTS</sequence>
<accession>A0A2G5EXB8</accession>
<proteinExistence type="predicted"/>
<reference evidence="2 3" key="1">
    <citation type="submission" date="2017-09" db="EMBL/GenBank/DDBJ databases">
        <title>WGS assembly of Aquilegia coerulea Goldsmith.</title>
        <authorList>
            <person name="Hodges S."/>
            <person name="Kramer E."/>
            <person name="Nordborg M."/>
            <person name="Tomkins J."/>
            <person name="Borevitz J."/>
            <person name="Derieg N."/>
            <person name="Yan J."/>
            <person name="Mihaltcheva S."/>
            <person name="Hayes R.D."/>
            <person name="Rokhsar D."/>
        </authorList>
    </citation>
    <scope>NUCLEOTIDE SEQUENCE [LARGE SCALE GENOMIC DNA]</scope>
    <source>
        <strain evidence="3">cv. Goldsmith</strain>
    </source>
</reference>
<gene>
    <name evidence="2" type="ORF">AQUCO_00300130v1</name>
</gene>
<dbReference type="EMBL" id="KZ305020">
    <property type="protein sequence ID" value="PIA60415.1"/>
    <property type="molecule type" value="Genomic_DNA"/>
</dbReference>